<comment type="caution">
    <text evidence="1">The sequence shown here is derived from an EMBL/GenBank/DDBJ whole genome shotgun (WGS) entry which is preliminary data.</text>
</comment>
<dbReference type="RefSeq" id="WP_165973505.1">
    <property type="nucleotide sequence ID" value="NZ_SMCS01000002.1"/>
</dbReference>
<gene>
    <name evidence="1" type="ORF">EC912_10215</name>
</gene>
<sequence>MERESGDMAFQRNKASLIGVILVLGGCASAPPPRVTGVPSADLVERMRLEGITSPSSLPIKLRTQTKGKVVAATAAKTVASLFAGGYTTIRQRNPVPPGGYTDTDSLPSAFGPAESLAYSEPTSATAEALRRKLGLHGVTVRSDGKFSLQAVASFWGVDYEKLSEQDNYRVYYNVVIKVRDDKGTVLESPCLGATKKTASVDRWLAGDEAEVRRAATAIGSHCANRFLSDLGLLESEGLTSSEGGERHAR</sequence>
<evidence type="ECO:0000313" key="2">
    <source>
        <dbReference type="Proteomes" id="UP000295645"/>
    </source>
</evidence>
<dbReference type="AlphaFoldDB" id="A0A4R3YTB9"/>
<accession>A0A4R3YTB9</accession>
<evidence type="ECO:0000313" key="1">
    <source>
        <dbReference type="EMBL" id="TCV95672.1"/>
    </source>
</evidence>
<proteinExistence type="predicted"/>
<dbReference type="PROSITE" id="PS51257">
    <property type="entry name" value="PROKAR_LIPOPROTEIN"/>
    <property type="match status" value="1"/>
</dbReference>
<organism evidence="1 2">
    <name type="scientific">Luteibacter rhizovicinus</name>
    <dbReference type="NCBI Taxonomy" id="242606"/>
    <lineage>
        <taxon>Bacteria</taxon>
        <taxon>Pseudomonadati</taxon>
        <taxon>Pseudomonadota</taxon>
        <taxon>Gammaproteobacteria</taxon>
        <taxon>Lysobacterales</taxon>
        <taxon>Rhodanobacteraceae</taxon>
        <taxon>Luteibacter</taxon>
    </lineage>
</organism>
<dbReference type="Proteomes" id="UP000295645">
    <property type="component" value="Unassembled WGS sequence"/>
</dbReference>
<evidence type="ECO:0008006" key="3">
    <source>
        <dbReference type="Google" id="ProtNLM"/>
    </source>
</evidence>
<name>A0A4R3YTB9_9GAMM</name>
<reference evidence="1 2" key="1">
    <citation type="submission" date="2019-03" db="EMBL/GenBank/DDBJ databases">
        <title>Above-ground endophytic microbial communities from plants in different locations in the United States.</title>
        <authorList>
            <person name="Frank C."/>
        </authorList>
    </citation>
    <scope>NUCLEOTIDE SEQUENCE [LARGE SCALE GENOMIC DNA]</scope>
    <source>
        <strain evidence="1 2">LP_13_YM</strain>
    </source>
</reference>
<protein>
    <recommendedName>
        <fullName evidence="3">Lipoprotein</fullName>
    </recommendedName>
</protein>
<dbReference type="EMBL" id="SMCS01000002">
    <property type="protein sequence ID" value="TCV95672.1"/>
    <property type="molecule type" value="Genomic_DNA"/>
</dbReference>
<keyword evidence="2" id="KW-1185">Reference proteome</keyword>